<feature type="transmembrane region" description="Helical" evidence="1">
    <location>
        <begin position="47"/>
        <end position="70"/>
    </location>
</feature>
<gene>
    <name evidence="2" type="ORF">H8695_07720</name>
</gene>
<dbReference type="RefSeq" id="WP_249300411.1">
    <property type="nucleotide sequence ID" value="NZ_JACRSP010000003.1"/>
</dbReference>
<sequence>MNCPKCKRPIDDFYGICQYCEADRPAGPADERDEHAERQMRKARRNVAIVAGIVLLFAAAVVAAAVFLFGGRGAGDGVSKDMRALGREILAACADAGLREQLGLAMSADSLDGDEDYLSLKQSAARLREMMGTPDEELYAYTVGRLVVALPAVGLAEVYLGENGGADEEFDQLLLTTVEQFDAARRAVEKAADSEALADAAALVEKLG</sequence>
<keyword evidence="1" id="KW-0472">Membrane</keyword>
<reference evidence="2" key="1">
    <citation type="submission" date="2020-08" db="EMBL/GenBank/DDBJ databases">
        <title>Genome public.</title>
        <authorList>
            <person name="Liu C."/>
            <person name="Sun Q."/>
        </authorList>
    </citation>
    <scope>NUCLEOTIDE SEQUENCE</scope>
    <source>
        <strain evidence="2">BX7</strain>
    </source>
</reference>
<comment type="caution">
    <text evidence="2">The sequence shown here is derived from an EMBL/GenBank/DDBJ whole genome shotgun (WGS) entry which is preliminary data.</text>
</comment>
<evidence type="ECO:0000313" key="3">
    <source>
        <dbReference type="Proteomes" id="UP000620366"/>
    </source>
</evidence>
<dbReference type="Proteomes" id="UP000620366">
    <property type="component" value="Unassembled WGS sequence"/>
</dbReference>
<keyword evidence="1" id="KW-0812">Transmembrane</keyword>
<keyword evidence="1" id="KW-1133">Transmembrane helix</keyword>
<dbReference type="AlphaFoldDB" id="A0A926HV31"/>
<dbReference type="EMBL" id="JACRSP010000003">
    <property type="protein sequence ID" value="MBC8536570.1"/>
    <property type="molecule type" value="Genomic_DNA"/>
</dbReference>
<proteinExistence type="predicted"/>
<keyword evidence="3" id="KW-1185">Reference proteome</keyword>
<name>A0A926HV31_9FIRM</name>
<organism evidence="2 3">
    <name type="scientific">Feifania hominis</name>
    <dbReference type="NCBI Taxonomy" id="2763660"/>
    <lineage>
        <taxon>Bacteria</taxon>
        <taxon>Bacillati</taxon>
        <taxon>Bacillota</taxon>
        <taxon>Clostridia</taxon>
        <taxon>Eubacteriales</taxon>
        <taxon>Feifaniaceae</taxon>
        <taxon>Feifania</taxon>
    </lineage>
</organism>
<evidence type="ECO:0000256" key="1">
    <source>
        <dbReference type="SAM" id="Phobius"/>
    </source>
</evidence>
<protein>
    <submittedName>
        <fullName evidence="2">Uncharacterized protein</fullName>
    </submittedName>
</protein>
<accession>A0A926HV31</accession>
<evidence type="ECO:0000313" key="2">
    <source>
        <dbReference type="EMBL" id="MBC8536570.1"/>
    </source>
</evidence>